<dbReference type="EMBL" id="JASBWS010000051">
    <property type="protein sequence ID" value="KAJ9105007.1"/>
    <property type="molecule type" value="Genomic_DNA"/>
</dbReference>
<keyword evidence="2" id="KW-1185">Reference proteome</keyword>
<reference evidence="1" key="1">
    <citation type="submission" date="2023-04" db="EMBL/GenBank/DDBJ databases">
        <title>Draft Genome sequencing of Naganishia species isolated from polar environments using Oxford Nanopore Technology.</title>
        <authorList>
            <person name="Leo P."/>
            <person name="Venkateswaran K."/>
        </authorList>
    </citation>
    <scope>NUCLEOTIDE SEQUENCE</scope>
    <source>
        <strain evidence="1">MNA-CCFEE 5262</strain>
    </source>
</reference>
<comment type="caution">
    <text evidence="1">The sequence shown here is derived from an EMBL/GenBank/DDBJ whole genome shotgun (WGS) entry which is preliminary data.</text>
</comment>
<protein>
    <submittedName>
        <fullName evidence="1">Uncharacterized protein</fullName>
    </submittedName>
</protein>
<sequence length="418" mass="46099">MGLKTSTKQPNGEPQVGLFDASMKNERKTYFKMTFLCFCIITVCMFTFLPIYFGAYYRQTENAYRLTCLILDLDSAASTLSNSPLSPSLTTGAYTAILGPLVTAAAERYLTTIAPHVNSTYWSLGYQFPSTETLASFSLPLKDADGQIRYTPGLNASEWAMERVNQQDVWAVVIVNGNATMSALNAISGGGQGYDPSGAVTFIYTEARNFYAANQYIATQVTTLLNSATQQASRTHALTVLNQAAAGVDGGVNYLTTADPSALTYAFGYNEHNLQPLNQLAGEAATTAGAIYLIIFTFLISLVFKPTFEQVRHKLSLGSELAIKVLAPITGYFWVSLHYSFLSLAFGVDFTRKYGHIGFFLYWMLNWVTMTGLGLVMEFMLELLGLPFFPFFLLFWVIINVSVAFLDLAALDPWYSYG</sequence>
<evidence type="ECO:0000313" key="2">
    <source>
        <dbReference type="Proteomes" id="UP001230649"/>
    </source>
</evidence>
<organism evidence="1 2">
    <name type="scientific">Naganishia adeliensis</name>
    <dbReference type="NCBI Taxonomy" id="92952"/>
    <lineage>
        <taxon>Eukaryota</taxon>
        <taxon>Fungi</taxon>
        <taxon>Dikarya</taxon>
        <taxon>Basidiomycota</taxon>
        <taxon>Agaricomycotina</taxon>
        <taxon>Tremellomycetes</taxon>
        <taxon>Filobasidiales</taxon>
        <taxon>Filobasidiaceae</taxon>
        <taxon>Naganishia</taxon>
    </lineage>
</organism>
<evidence type="ECO:0000313" key="1">
    <source>
        <dbReference type="EMBL" id="KAJ9105007.1"/>
    </source>
</evidence>
<proteinExistence type="predicted"/>
<gene>
    <name evidence="1" type="ORF">QFC20_004448</name>
</gene>
<name>A0ACC2W069_9TREE</name>
<dbReference type="Proteomes" id="UP001230649">
    <property type="component" value="Unassembled WGS sequence"/>
</dbReference>
<accession>A0ACC2W069</accession>